<sequence>MDYDLKIIGAEIVDGSGRERYRGDVAIKDRRIVALGAAPGQAHSTVDAGGLVVSPGFVDIHTHYDAQVMWDRMLSISPWHGVTTAVLGNCGFGVAPTRPAHRDLIVRTLEKVEGMSVDALGAGLGANWPFQTFPEFLDAIEQRGIAINIGVLVGHTPVRLWVMGEAATERAATSAEIAEMKAIVRGAIDAGAIGFATSKASTHVGYGGRPVPSRVADLAEIKALAGVLGEAGRGIMQATIGKELFLDEFVEIARATGRPITWTALLAGLSFGVGDHRQQLARSEAIAAEGLKIVPQVTPRPLNFEYQFKAPFPFEPLSLFKPISAADADGKARIYADPEFRRAFAERMLTNGPPTFRATFAKTVVGQYTPEPELEERLLFDIARERDVLPTDLALDMALRTGLEARFRMPVANHEESEVEPLLKSTCTVVGLSDAGAHASQLCDACLPTYFLGHWVREKSAFSLEEGVRMLTSRPAEVFGLVDRGRLALGAPADLVIFDPATIGASKLRRINDFPAGADRLISDASGIEGVVVNGTVIRSRGVDAVDPAGPLPGMLLRGGRAAA</sequence>
<reference evidence="3" key="1">
    <citation type="submission" date="2017-02" db="EMBL/GenBank/DDBJ databases">
        <authorList>
            <person name="Varghese N."/>
            <person name="Submissions S."/>
        </authorList>
    </citation>
    <scope>NUCLEOTIDE SEQUENCE [LARGE SCALE GENOMIC DNA]</scope>
    <source>
        <strain evidence="3">ATCC 27094</strain>
    </source>
</reference>
<evidence type="ECO:0000313" key="2">
    <source>
        <dbReference type="EMBL" id="SJZ31306.1"/>
    </source>
</evidence>
<dbReference type="GO" id="GO:0016812">
    <property type="term" value="F:hydrolase activity, acting on carbon-nitrogen (but not peptide) bonds, in cyclic amides"/>
    <property type="evidence" value="ECO:0007669"/>
    <property type="project" value="TreeGrafter"/>
</dbReference>
<dbReference type="Pfam" id="PF07969">
    <property type="entry name" value="Amidohydro_3"/>
    <property type="match status" value="2"/>
</dbReference>
<proteinExistence type="predicted"/>
<dbReference type="OrthoDB" id="9766983at2"/>
<dbReference type="Gene3D" id="3.20.20.140">
    <property type="entry name" value="Metal-dependent hydrolases"/>
    <property type="match status" value="2"/>
</dbReference>
<dbReference type="InterPro" id="IPR050378">
    <property type="entry name" value="Metallo-dep_Hydrolases_sf"/>
</dbReference>
<organism evidence="2 3">
    <name type="scientific">Enhydrobacter aerosaccus</name>
    <dbReference type="NCBI Taxonomy" id="225324"/>
    <lineage>
        <taxon>Bacteria</taxon>
        <taxon>Pseudomonadati</taxon>
        <taxon>Pseudomonadota</taxon>
        <taxon>Alphaproteobacteria</taxon>
        <taxon>Hyphomicrobiales</taxon>
        <taxon>Enhydrobacter</taxon>
    </lineage>
</organism>
<dbReference type="InterPro" id="IPR013108">
    <property type="entry name" value="Amidohydro_3"/>
</dbReference>
<feature type="domain" description="Amidohydrolase 3" evidence="1">
    <location>
        <begin position="417"/>
        <end position="538"/>
    </location>
</feature>
<gene>
    <name evidence="2" type="ORF">SAMN02745126_00171</name>
</gene>
<protein>
    <submittedName>
        <fullName evidence="2">N-acyl-D-aspartate/D-glutamate deacylase</fullName>
    </submittedName>
</protein>
<dbReference type="SUPFAM" id="SSF51556">
    <property type="entry name" value="Metallo-dependent hydrolases"/>
    <property type="match status" value="1"/>
</dbReference>
<dbReference type="PANTHER" id="PTHR11647">
    <property type="entry name" value="HYDRANTOINASE/DIHYDROPYRIMIDINASE FAMILY MEMBER"/>
    <property type="match status" value="1"/>
</dbReference>
<dbReference type="InterPro" id="IPR032466">
    <property type="entry name" value="Metal_Hydrolase"/>
</dbReference>
<accession>A0A1T4JM83</accession>
<keyword evidence="3" id="KW-1185">Reference proteome</keyword>
<dbReference type="AlphaFoldDB" id="A0A1T4JM83"/>
<dbReference type="RefSeq" id="WP_085931947.1">
    <property type="nucleotide sequence ID" value="NZ_FUWJ01000001.1"/>
</dbReference>
<dbReference type="SUPFAM" id="SSF51338">
    <property type="entry name" value="Composite domain of metallo-dependent hydrolases"/>
    <property type="match status" value="1"/>
</dbReference>
<feature type="domain" description="Amidohydrolase 3" evidence="1">
    <location>
        <begin position="45"/>
        <end position="276"/>
    </location>
</feature>
<dbReference type="PANTHER" id="PTHR11647:SF1">
    <property type="entry name" value="COLLAPSIN RESPONSE MEDIATOR PROTEIN"/>
    <property type="match status" value="1"/>
</dbReference>
<evidence type="ECO:0000259" key="1">
    <source>
        <dbReference type="Pfam" id="PF07969"/>
    </source>
</evidence>
<dbReference type="EMBL" id="FUWJ01000001">
    <property type="protein sequence ID" value="SJZ31306.1"/>
    <property type="molecule type" value="Genomic_DNA"/>
</dbReference>
<dbReference type="Proteomes" id="UP000190092">
    <property type="component" value="Unassembled WGS sequence"/>
</dbReference>
<evidence type="ECO:0000313" key="3">
    <source>
        <dbReference type="Proteomes" id="UP000190092"/>
    </source>
</evidence>
<dbReference type="GO" id="GO:0005829">
    <property type="term" value="C:cytosol"/>
    <property type="evidence" value="ECO:0007669"/>
    <property type="project" value="TreeGrafter"/>
</dbReference>
<dbReference type="STRING" id="225324.SAMN02745126_00171"/>
<dbReference type="InterPro" id="IPR011059">
    <property type="entry name" value="Metal-dep_hydrolase_composite"/>
</dbReference>
<name>A0A1T4JM83_9HYPH</name>